<gene>
    <name evidence="1" type="ORF">RHMOL_Rhmol12G0093200</name>
</gene>
<keyword evidence="2" id="KW-1185">Reference proteome</keyword>
<accession>A0ACC0LGG4</accession>
<sequence>MSSTQRSEGLNAYFDGYIHSKTTLKQFVEQYENALANKVESENEEDGKSWRSFIPLITKNGLKKQFQSVYTNEKVTDLVEDSQEKYDKVMARLLELKGELIESSIVCGSNVISGTPNNSFSNGDGPSKESTNILDPVTLRRKGRPPSKRKIGVVEKKEVGTQERLEHNNYFFQEIGTQESVVNVNSQPSYVGQSMWPNMMPHNMRPDMA</sequence>
<comment type="caution">
    <text evidence="1">The sequence shown here is derived from an EMBL/GenBank/DDBJ whole genome shotgun (WGS) entry which is preliminary data.</text>
</comment>
<organism evidence="1 2">
    <name type="scientific">Rhododendron molle</name>
    <name type="common">Chinese azalea</name>
    <name type="synonym">Azalea mollis</name>
    <dbReference type="NCBI Taxonomy" id="49168"/>
    <lineage>
        <taxon>Eukaryota</taxon>
        <taxon>Viridiplantae</taxon>
        <taxon>Streptophyta</taxon>
        <taxon>Embryophyta</taxon>
        <taxon>Tracheophyta</taxon>
        <taxon>Spermatophyta</taxon>
        <taxon>Magnoliopsida</taxon>
        <taxon>eudicotyledons</taxon>
        <taxon>Gunneridae</taxon>
        <taxon>Pentapetalae</taxon>
        <taxon>asterids</taxon>
        <taxon>Ericales</taxon>
        <taxon>Ericaceae</taxon>
        <taxon>Ericoideae</taxon>
        <taxon>Rhodoreae</taxon>
        <taxon>Rhododendron</taxon>
    </lineage>
</organism>
<dbReference type="Proteomes" id="UP001062846">
    <property type="component" value="Chromosome 12"/>
</dbReference>
<reference evidence="1" key="1">
    <citation type="submission" date="2022-02" db="EMBL/GenBank/DDBJ databases">
        <title>Plant Genome Project.</title>
        <authorList>
            <person name="Zhang R.-G."/>
        </authorList>
    </citation>
    <scope>NUCLEOTIDE SEQUENCE</scope>
    <source>
        <strain evidence="1">AT1</strain>
    </source>
</reference>
<dbReference type="EMBL" id="CM046399">
    <property type="protein sequence ID" value="KAI8527662.1"/>
    <property type="molecule type" value="Genomic_DNA"/>
</dbReference>
<evidence type="ECO:0000313" key="2">
    <source>
        <dbReference type="Proteomes" id="UP001062846"/>
    </source>
</evidence>
<protein>
    <submittedName>
        <fullName evidence="1">Uncharacterized protein</fullName>
    </submittedName>
</protein>
<proteinExistence type="predicted"/>
<name>A0ACC0LGG4_RHOML</name>
<evidence type="ECO:0000313" key="1">
    <source>
        <dbReference type="EMBL" id="KAI8527662.1"/>
    </source>
</evidence>